<sequence length="62" mass="7262">LEFVRNIEQQFSKEAEQRSDMSVAERFQELYEQWITVSSEVIPAHSWCISKILKHLVVIAAL</sequence>
<evidence type="ECO:0000313" key="1">
    <source>
        <dbReference type="Proteomes" id="UP000050761"/>
    </source>
</evidence>
<protein>
    <submittedName>
        <fullName evidence="2">Phosphoenolpyruvate carboxylase</fullName>
    </submittedName>
</protein>
<dbReference type="AlphaFoldDB" id="A0A183GX96"/>
<accession>A0A183GX96</accession>
<name>A0A183GX96_HELPZ</name>
<organism evidence="1 2">
    <name type="scientific">Heligmosomoides polygyrus</name>
    <name type="common">Parasitic roundworm</name>
    <dbReference type="NCBI Taxonomy" id="6339"/>
    <lineage>
        <taxon>Eukaryota</taxon>
        <taxon>Metazoa</taxon>
        <taxon>Ecdysozoa</taxon>
        <taxon>Nematoda</taxon>
        <taxon>Chromadorea</taxon>
        <taxon>Rhabditida</taxon>
        <taxon>Rhabditina</taxon>
        <taxon>Rhabditomorpha</taxon>
        <taxon>Strongyloidea</taxon>
        <taxon>Heligmosomidae</taxon>
        <taxon>Heligmosomoides</taxon>
    </lineage>
</organism>
<reference evidence="2" key="1">
    <citation type="submission" date="2019-09" db="UniProtKB">
        <authorList>
            <consortium name="WormBaseParasite"/>
        </authorList>
    </citation>
    <scope>IDENTIFICATION</scope>
</reference>
<dbReference type="WBParaSite" id="HPBE_0002731601-mRNA-1">
    <property type="protein sequence ID" value="HPBE_0002731601-mRNA-1"/>
    <property type="gene ID" value="HPBE_0002731601"/>
</dbReference>
<proteinExistence type="predicted"/>
<evidence type="ECO:0000313" key="2">
    <source>
        <dbReference type="WBParaSite" id="HPBE_0002731601-mRNA-1"/>
    </source>
</evidence>
<keyword evidence="1" id="KW-1185">Reference proteome</keyword>
<dbReference type="Proteomes" id="UP000050761">
    <property type="component" value="Unassembled WGS sequence"/>
</dbReference>